<dbReference type="PANTHER" id="PTHR10357">
    <property type="entry name" value="ALPHA-AMYLASE FAMILY MEMBER"/>
    <property type="match status" value="1"/>
</dbReference>
<keyword evidence="2 5" id="KW-0326">Glycosidase</keyword>
<evidence type="ECO:0000259" key="4">
    <source>
        <dbReference type="SMART" id="SM00642"/>
    </source>
</evidence>
<evidence type="ECO:0000256" key="2">
    <source>
        <dbReference type="ARBA" id="ARBA00023295"/>
    </source>
</evidence>
<dbReference type="Pfam" id="PF00128">
    <property type="entry name" value="Alpha-amylase"/>
    <property type="match status" value="1"/>
</dbReference>
<evidence type="ECO:0000313" key="5">
    <source>
        <dbReference type="EMBL" id="TDQ54174.1"/>
    </source>
</evidence>
<feature type="domain" description="Glycosyl hydrolase family 13 catalytic" evidence="4">
    <location>
        <begin position="12"/>
        <end position="356"/>
    </location>
</feature>
<gene>
    <name evidence="5" type="ORF">EV190_1026</name>
</gene>
<dbReference type="OrthoDB" id="9802433at2"/>
<comment type="caution">
    <text evidence="5">The sequence shown here is derived from an EMBL/GenBank/DDBJ whole genome shotgun (WGS) entry which is preliminary data.</text>
</comment>
<dbReference type="GO" id="GO:0016798">
    <property type="term" value="F:hydrolase activity, acting on glycosyl bonds"/>
    <property type="evidence" value="ECO:0007669"/>
    <property type="project" value="UniProtKB-KW"/>
</dbReference>
<organism evidence="5 6">
    <name type="scientific">Actinorugispora endophytica</name>
    <dbReference type="NCBI Taxonomy" id="1605990"/>
    <lineage>
        <taxon>Bacteria</taxon>
        <taxon>Bacillati</taxon>
        <taxon>Actinomycetota</taxon>
        <taxon>Actinomycetes</taxon>
        <taxon>Streptosporangiales</taxon>
        <taxon>Nocardiopsidaceae</taxon>
        <taxon>Actinorugispora</taxon>
    </lineage>
</organism>
<evidence type="ECO:0000313" key="6">
    <source>
        <dbReference type="Proteomes" id="UP000295281"/>
    </source>
</evidence>
<evidence type="ECO:0000256" key="3">
    <source>
        <dbReference type="SAM" id="MobiDB-lite"/>
    </source>
</evidence>
<sequence>MTGWVDHAVWWHVYPLGFTGAPGSAPAPGEPPVPRLGALEPWLDYAVELGCSGLALGPVFASSTHGYDTVDHYRVDPRLGTGADFDRLVAAARSRGLRVLLDGVFNHVGRAFPRFAEAVERGPGSEAARWFRHVPGGGPADYEVFEGHHALPLLDHAEPGVGDHVADVMGHWLDRGASGWRLDAAYAVPPRFWRSVLPRVRARHPDAWFVGEVIHGDYAGYAADSTLDSLTQYELWKALRGSVEDANLFELAWALKRHNAFTEAFTPLTFAGNHDVTRLASALTDTRHIGHVLAVLFSVAGVPAVYYGDEQAYRGVKEEREGGDDDVRPAFPAGPGELAPWGAEVFRTHRDLIGMRRRNPWLVRARTEVLHLDNRAMALRCAADGPAGPVMVLLNLDDAPVRFPLDGPLPPVAVRGGGPAAADPREVPGHGWTVLSPD</sequence>
<keyword evidence="1" id="KW-0378">Hydrolase</keyword>
<dbReference type="CDD" id="cd11354">
    <property type="entry name" value="AmyAc_bac_CMD_like"/>
    <property type="match status" value="1"/>
</dbReference>
<dbReference type="Proteomes" id="UP000295281">
    <property type="component" value="Unassembled WGS sequence"/>
</dbReference>
<dbReference type="Gene3D" id="3.20.20.80">
    <property type="entry name" value="Glycosidases"/>
    <property type="match status" value="1"/>
</dbReference>
<protein>
    <submittedName>
        <fullName evidence="5">Glycosidase</fullName>
    </submittedName>
</protein>
<accession>A0A4R6V201</accession>
<keyword evidence="6" id="KW-1185">Reference proteome</keyword>
<reference evidence="5 6" key="1">
    <citation type="submission" date="2019-03" db="EMBL/GenBank/DDBJ databases">
        <title>Genomic Encyclopedia of Type Strains, Phase IV (KMG-IV): sequencing the most valuable type-strain genomes for metagenomic binning, comparative biology and taxonomic classification.</title>
        <authorList>
            <person name="Goeker M."/>
        </authorList>
    </citation>
    <scope>NUCLEOTIDE SEQUENCE [LARGE SCALE GENOMIC DNA]</scope>
    <source>
        <strain evidence="5 6">DSM 46770</strain>
    </source>
</reference>
<proteinExistence type="predicted"/>
<dbReference type="InterPro" id="IPR006047">
    <property type="entry name" value="GH13_cat_dom"/>
</dbReference>
<dbReference type="AlphaFoldDB" id="A0A4R6V201"/>
<evidence type="ECO:0000256" key="1">
    <source>
        <dbReference type="ARBA" id="ARBA00022801"/>
    </source>
</evidence>
<dbReference type="EMBL" id="SNYN01000002">
    <property type="protein sequence ID" value="TDQ54174.1"/>
    <property type="molecule type" value="Genomic_DNA"/>
</dbReference>
<dbReference type="SUPFAM" id="SSF51445">
    <property type="entry name" value="(Trans)glycosidases"/>
    <property type="match status" value="1"/>
</dbReference>
<dbReference type="SMART" id="SM00642">
    <property type="entry name" value="Aamy"/>
    <property type="match status" value="1"/>
</dbReference>
<dbReference type="GO" id="GO:0005975">
    <property type="term" value="P:carbohydrate metabolic process"/>
    <property type="evidence" value="ECO:0007669"/>
    <property type="project" value="InterPro"/>
</dbReference>
<feature type="region of interest" description="Disordered" evidence="3">
    <location>
        <begin position="417"/>
        <end position="438"/>
    </location>
</feature>
<name>A0A4R6V201_9ACTN</name>
<dbReference type="PANTHER" id="PTHR10357:SF210">
    <property type="entry name" value="MALTODEXTRIN GLUCOSIDASE"/>
    <property type="match status" value="1"/>
</dbReference>
<dbReference type="InterPro" id="IPR017853">
    <property type="entry name" value="GH"/>
</dbReference>
<dbReference type="RefSeq" id="WP_133740195.1">
    <property type="nucleotide sequence ID" value="NZ_SNYN01000002.1"/>
</dbReference>